<gene>
    <name evidence="1" type="ORF">H0E87_004416</name>
</gene>
<dbReference type="EMBL" id="JACEGQ020000002">
    <property type="protein sequence ID" value="KAH8515990.1"/>
    <property type="molecule type" value="Genomic_DNA"/>
</dbReference>
<organism evidence="1 2">
    <name type="scientific">Populus deltoides</name>
    <name type="common">Eastern poplar</name>
    <name type="synonym">Eastern cottonwood</name>
    <dbReference type="NCBI Taxonomy" id="3696"/>
    <lineage>
        <taxon>Eukaryota</taxon>
        <taxon>Viridiplantae</taxon>
        <taxon>Streptophyta</taxon>
        <taxon>Embryophyta</taxon>
        <taxon>Tracheophyta</taxon>
        <taxon>Spermatophyta</taxon>
        <taxon>Magnoliopsida</taxon>
        <taxon>eudicotyledons</taxon>
        <taxon>Gunneridae</taxon>
        <taxon>Pentapetalae</taxon>
        <taxon>rosids</taxon>
        <taxon>fabids</taxon>
        <taxon>Malpighiales</taxon>
        <taxon>Salicaceae</taxon>
        <taxon>Saliceae</taxon>
        <taxon>Populus</taxon>
    </lineage>
</organism>
<keyword evidence="2" id="KW-1185">Reference proteome</keyword>
<dbReference type="InterPro" id="IPR031851">
    <property type="entry name" value="DUF4750"/>
</dbReference>
<reference evidence="1" key="1">
    <citation type="journal article" date="2021" name="J. Hered.">
        <title>Genome Assembly of Salicaceae Populus deltoides (Eastern Cottonwood) I-69 Based on Nanopore Sequencing and Hi-C Technologies.</title>
        <authorList>
            <person name="Bai S."/>
            <person name="Wu H."/>
            <person name="Zhang J."/>
            <person name="Pan Z."/>
            <person name="Zhao W."/>
            <person name="Li Z."/>
            <person name="Tong C."/>
        </authorList>
    </citation>
    <scope>NUCLEOTIDE SEQUENCE</scope>
    <source>
        <tissue evidence="1">Leaf</tissue>
    </source>
</reference>
<comment type="caution">
    <text evidence="1">The sequence shown here is derived from an EMBL/GenBank/DDBJ whole genome shotgun (WGS) entry which is preliminary data.</text>
</comment>
<proteinExistence type="predicted"/>
<dbReference type="AlphaFoldDB" id="A0A8T2ZF91"/>
<protein>
    <submittedName>
        <fullName evidence="1">Uncharacterized protein</fullName>
    </submittedName>
</protein>
<name>A0A8T2ZF91_POPDE</name>
<dbReference type="Proteomes" id="UP000807159">
    <property type="component" value="Chromosome 2"/>
</dbReference>
<sequence>MLFVFSFISIGWFLAWKLVLVHVSLVQEIFGPRKDPTKPKPLTLRISRIYDTIDPRYFTPAGIGGNAGLTALDQQQIEPHEIKFQMIIDLSGLCLYIRLPIP</sequence>
<accession>A0A8T2ZF91</accession>
<evidence type="ECO:0000313" key="1">
    <source>
        <dbReference type="EMBL" id="KAH8515990.1"/>
    </source>
</evidence>
<dbReference type="PANTHER" id="PTHR37192:SF2">
    <property type="entry name" value="TRANSMEMBRANE PROTEIN"/>
    <property type="match status" value="1"/>
</dbReference>
<dbReference type="PANTHER" id="PTHR37192">
    <property type="entry name" value="TRANSMEMBRANE PROTEIN"/>
    <property type="match status" value="1"/>
</dbReference>
<dbReference type="Pfam" id="PF15938">
    <property type="entry name" value="DUF4750"/>
    <property type="match status" value="1"/>
</dbReference>
<evidence type="ECO:0000313" key="2">
    <source>
        <dbReference type="Proteomes" id="UP000807159"/>
    </source>
</evidence>